<evidence type="ECO:0000313" key="1">
    <source>
        <dbReference type="EMBL" id="EEA91125.1"/>
    </source>
</evidence>
<dbReference type="HOGENOM" id="CLU_3078745_0_0_11"/>
<gene>
    <name evidence="1" type="ORF">COLSTE_00683</name>
</gene>
<protein>
    <submittedName>
        <fullName evidence="1">Uncharacterized protein</fullName>
    </submittedName>
</protein>
<proteinExistence type="predicted"/>
<evidence type="ECO:0000313" key="2">
    <source>
        <dbReference type="Proteomes" id="UP000003560"/>
    </source>
</evidence>
<reference evidence="1 2" key="2">
    <citation type="submission" date="2008-10" db="EMBL/GenBank/DDBJ databases">
        <authorList>
            <person name="Fulton L."/>
            <person name="Clifton S."/>
            <person name="Fulton B."/>
            <person name="Xu J."/>
            <person name="Minx P."/>
            <person name="Pepin K.H."/>
            <person name="Johnson M."/>
            <person name="Thiruvilangam P."/>
            <person name="Bhonagiri V."/>
            <person name="Nash W.E."/>
            <person name="Mardis E.R."/>
            <person name="Wilson R.K."/>
        </authorList>
    </citation>
    <scope>NUCLEOTIDE SEQUENCE [LARGE SCALE GENOMIC DNA]</scope>
    <source>
        <strain evidence="1 2">DSM 13279</strain>
    </source>
</reference>
<dbReference type="STRING" id="445975.COLSTE_00683"/>
<comment type="caution">
    <text evidence="1">The sequence shown here is derived from an EMBL/GenBank/DDBJ whole genome shotgun (WGS) entry which is preliminary data.</text>
</comment>
<dbReference type="AlphaFoldDB" id="B6G9E2"/>
<organism evidence="1 2">
    <name type="scientific">Collinsella stercoris DSM 13279</name>
    <dbReference type="NCBI Taxonomy" id="445975"/>
    <lineage>
        <taxon>Bacteria</taxon>
        <taxon>Bacillati</taxon>
        <taxon>Actinomycetota</taxon>
        <taxon>Coriobacteriia</taxon>
        <taxon>Coriobacteriales</taxon>
        <taxon>Coriobacteriaceae</taxon>
        <taxon>Collinsella</taxon>
    </lineage>
</organism>
<name>B6G9E2_9ACTN</name>
<dbReference type="EMBL" id="ABXJ01000036">
    <property type="protein sequence ID" value="EEA91125.1"/>
    <property type="molecule type" value="Genomic_DNA"/>
</dbReference>
<reference evidence="1 2" key="1">
    <citation type="submission" date="2008-10" db="EMBL/GenBank/DDBJ databases">
        <title>Draft genome sequence of Collinsella stercoris (DSM 13279).</title>
        <authorList>
            <person name="Sudarsanam P."/>
            <person name="Ley R."/>
            <person name="Guruge J."/>
            <person name="Turnbaugh P.J."/>
            <person name="Mahowald M."/>
            <person name="Liep D."/>
            <person name="Gordon J."/>
        </authorList>
    </citation>
    <scope>NUCLEOTIDE SEQUENCE [LARGE SCALE GENOMIC DNA]</scope>
    <source>
        <strain evidence="1 2">DSM 13279</strain>
    </source>
</reference>
<sequence length="52" mass="4945">MVLSYRSGTMNPGAPGWGGGLEAGARALGARALGAGALGAGGLEGMDATGRR</sequence>
<accession>B6G9E2</accession>
<dbReference type="Proteomes" id="UP000003560">
    <property type="component" value="Unassembled WGS sequence"/>
</dbReference>
<keyword evidence="2" id="KW-1185">Reference proteome</keyword>